<keyword evidence="1" id="KW-0812">Transmembrane</keyword>
<dbReference type="Proteomes" id="UP001454489">
    <property type="component" value="Unassembled WGS sequence"/>
</dbReference>
<feature type="transmembrane region" description="Helical" evidence="1">
    <location>
        <begin position="66"/>
        <end position="86"/>
    </location>
</feature>
<keyword evidence="1" id="KW-0472">Membrane</keyword>
<keyword evidence="3" id="KW-1185">Reference proteome</keyword>
<evidence type="ECO:0000313" key="3">
    <source>
        <dbReference type="Proteomes" id="UP001454489"/>
    </source>
</evidence>
<reference evidence="2 3" key="1">
    <citation type="submission" date="2024-03" db="EMBL/GenBank/DDBJ databases">
        <title>Human intestinal bacterial collection.</title>
        <authorList>
            <person name="Pauvert C."/>
            <person name="Hitch T.C.A."/>
            <person name="Clavel T."/>
        </authorList>
    </citation>
    <scope>NUCLEOTIDE SEQUENCE [LARGE SCALE GENOMIC DNA]</scope>
    <source>
        <strain evidence="2 3">CLA-AA-H185</strain>
    </source>
</reference>
<keyword evidence="1" id="KW-1133">Transmembrane helix</keyword>
<feature type="transmembrane region" description="Helical" evidence="1">
    <location>
        <begin position="98"/>
        <end position="118"/>
    </location>
</feature>
<gene>
    <name evidence="2" type="ORF">WMO43_01160</name>
</gene>
<dbReference type="EMBL" id="JBBMEX010000001">
    <property type="protein sequence ID" value="MEQ2556490.1"/>
    <property type="molecule type" value="Genomic_DNA"/>
</dbReference>
<accession>A0ABV1H9U5</accession>
<feature type="transmembrane region" description="Helical" evidence="1">
    <location>
        <begin position="6"/>
        <end position="24"/>
    </location>
</feature>
<proteinExistence type="predicted"/>
<name>A0ABV1H9U5_9FIRM</name>
<organism evidence="2 3">
    <name type="scientific">Maccoyibacter intestinihominis</name>
    <dbReference type="NCBI Taxonomy" id="3133499"/>
    <lineage>
        <taxon>Bacteria</taxon>
        <taxon>Bacillati</taxon>
        <taxon>Bacillota</taxon>
        <taxon>Clostridia</taxon>
        <taxon>Lachnospirales</taxon>
        <taxon>Lachnospiraceae</taxon>
        <taxon>Maccoyibacter</taxon>
    </lineage>
</organism>
<sequence length="209" mass="24489">MEKLKVILIAVLIWAAIIWFARTMKQKSDERLKKIEERMPEMEPVTEKEREYICENMIDFTTGRNVFLWVLILFNLWMTIVCAWKTVTTGISGEVDSFSSNICYLSIFGGATYGGNLLRRTWLRERKQYETGVLKKKIVKMEKYHYVDSSKIGTIEGRTAGDFLDVSIARNLKKIQADNNMAMLIENEGRDFYLIPRMEAEKKYNQEEK</sequence>
<protein>
    <submittedName>
        <fullName evidence="2">Uncharacterized protein</fullName>
    </submittedName>
</protein>
<evidence type="ECO:0000313" key="2">
    <source>
        <dbReference type="EMBL" id="MEQ2556490.1"/>
    </source>
</evidence>
<dbReference type="RefSeq" id="WP_177963725.1">
    <property type="nucleotide sequence ID" value="NZ_JBBMEX010000001.1"/>
</dbReference>
<evidence type="ECO:0000256" key="1">
    <source>
        <dbReference type="SAM" id="Phobius"/>
    </source>
</evidence>
<comment type="caution">
    <text evidence="2">The sequence shown here is derived from an EMBL/GenBank/DDBJ whole genome shotgun (WGS) entry which is preliminary data.</text>
</comment>